<dbReference type="PRINTS" id="PR00469">
    <property type="entry name" value="PNDRDTASEII"/>
</dbReference>
<dbReference type="GO" id="GO:0005829">
    <property type="term" value="C:cytosol"/>
    <property type="evidence" value="ECO:0007669"/>
    <property type="project" value="TreeGrafter"/>
</dbReference>
<accession>A0A4Y3QVW2</accession>
<comment type="caution">
    <text evidence="2">The sequence shown here is derived from an EMBL/GenBank/DDBJ whole genome shotgun (WGS) entry which is preliminary data.</text>
</comment>
<dbReference type="PANTHER" id="PTHR43539:SF78">
    <property type="entry name" value="FLAVIN-CONTAINING MONOOXYGENASE"/>
    <property type="match status" value="1"/>
</dbReference>
<name>A0A4Y3QVW2_STRCI</name>
<dbReference type="Gene3D" id="3.50.50.60">
    <property type="entry name" value="FAD/NAD(P)-binding domain"/>
    <property type="match status" value="1"/>
</dbReference>
<proteinExistence type="predicted"/>
<dbReference type="PRINTS" id="PR00368">
    <property type="entry name" value="FADPNR"/>
</dbReference>
<dbReference type="GO" id="GO:0050660">
    <property type="term" value="F:flavin adenine dinucleotide binding"/>
    <property type="evidence" value="ECO:0007669"/>
    <property type="project" value="TreeGrafter"/>
</dbReference>
<reference evidence="2 3" key="1">
    <citation type="submission" date="2019-06" db="EMBL/GenBank/DDBJ databases">
        <title>Whole genome shotgun sequence of Streptomyces cacaoi subsp. cacaoi NBRC 12748.</title>
        <authorList>
            <person name="Hosoyama A."/>
            <person name="Uohara A."/>
            <person name="Ohji S."/>
            <person name="Ichikawa N."/>
        </authorList>
    </citation>
    <scope>NUCLEOTIDE SEQUENCE [LARGE SCALE GENOMIC DNA]</scope>
    <source>
        <strain evidence="2 3">NBRC 12748</strain>
    </source>
</reference>
<evidence type="ECO:0000313" key="3">
    <source>
        <dbReference type="Proteomes" id="UP000319210"/>
    </source>
</evidence>
<keyword evidence="1" id="KW-0560">Oxidoreductase</keyword>
<dbReference type="Pfam" id="PF13738">
    <property type="entry name" value="Pyr_redox_3"/>
    <property type="match status" value="1"/>
</dbReference>
<evidence type="ECO:0000256" key="1">
    <source>
        <dbReference type="ARBA" id="ARBA00023002"/>
    </source>
</evidence>
<dbReference type="Proteomes" id="UP000319210">
    <property type="component" value="Unassembled WGS sequence"/>
</dbReference>
<dbReference type="SUPFAM" id="SSF51905">
    <property type="entry name" value="FAD/NAD(P)-binding domain"/>
    <property type="match status" value="1"/>
</dbReference>
<dbReference type="AlphaFoldDB" id="A0A4Y3QVW2"/>
<keyword evidence="3" id="KW-1185">Reference proteome</keyword>
<dbReference type="InterPro" id="IPR050982">
    <property type="entry name" value="Auxin_biosynth/cation_transpt"/>
</dbReference>
<evidence type="ECO:0008006" key="4">
    <source>
        <dbReference type="Google" id="ProtNLM"/>
    </source>
</evidence>
<dbReference type="InterPro" id="IPR036188">
    <property type="entry name" value="FAD/NAD-bd_sf"/>
</dbReference>
<organism evidence="2 3">
    <name type="scientific">Streptomyces cacaoi</name>
    <dbReference type="NCBI Taxonomy" id="1898"/>
    <lineage>
        <taxon>Bacteria</taxon>
        <taxon>Bacillati</taxon>
        <taxon>Actinomycetota</taxon>
        <taxon>Actinomycetes</taxon>
        <taxon>Kitasatosporales</taxon>
        <taxon>Streptomycetaceae</taxon>
        <taxon>Streptomyces</taxon>
    </lineage>
</organism>
<dbReference type="EMBL" id="BJMM01000007">
    <property type="protein sequence ID" value="GEB49534.1"/>
    <property type="molecule type" value="Genomic_DNA"/>
</dbReference>
<evidence type="ECO:0000313" key="2">
    <source>
        <dbReference type="EMBL" id="GEB49534.1"/>
    </source>
</evidence>
<sequence length="278" mass="29865">MPVMPMTHTEAGRRTPVHILGAGPGGLAVAAALGERGIASVVLERSDTVGSSWRRHYDRLHLHTTRAQSSLPGLPIPRAFGRWVARDDMVRYLETYAAHHGIEVATGVDVDRIERRDGRWVLHANGGRRPTATTVVVATGFNHTPHLPDWPGRADFTGQLLHAGDYRSAAPFRGKDVLVVGAGNTGAEIAADLAESGAHGCVSPCAPRRTSCAAPLSGGPHSAARSCAAGCRCGWWTRWRPGWRSCRSPIWRPTGCPGRTPACTPGCWRARSPCRTWG</sequence>
<dbReference type="PANTHER" id="PTHR43539">
    <property type="entry name" value="FLAVIN-BINDING MONOOXYGENASE-LIKE PROTEIN (AFU_ORTHOLOGUE AFUA_4G09220)"/>
    <property type="match status" value="1"/>
</dbReference>
<dbReference type="GO" id="GO:0004497">
    <property type="term" value="F:monooxygenase activity"/>
    <property type="evidence" value="ECO:0007669"/>
    <property type="project" value="TreeGrafter"/>
</dbReference>
<gene>
    <name evidence="2" type="ORF">SCA03_20850</name>
</gene>
<protein>
    <recommendedName>
        <fullName evidence="4">Monooxygenase</fullName>
    </recommendedName>
</protein>